<dbReference type="GO" id="GO:0043041">
    <property type="term" value="P:amino acid activation for nonribosomal peptide biosynthetic process"/>
    <property type="evidence" value="ECO:0007669"/>
    <property type="project" value="TreeGrafter"/>
</dbReference>
<dbReference type="GO" id="GO:0003824">
    <property type="term" value="F:catalytic activity"/>
    <property type="evidence" value="ECO:0007669"/>
    <property type="project" value="InterPro"/>
</dbReference>
<organism evidence="2 3">
    <name type="scientific">Rhodococcus triatomae</name>
    <dbReference type="NCBI Taxonomy" id="300028"/>
    <lineage>
        <taxon>Bacteria</taxon>
        <taxon>Bacillati</taxon>
        <taxon>Actinomycetota</taxon>
        <taxon>Actinomycetes</taxon>
        <taxon>Mycobacteriales</taxon>
        <taxon>Nocardiaceae</taxon>
        <taxon>Rhodococcus</taxon>
    </lineage>
</organism>
<evidence type="ECO:0000259" key="1">
    <source>
        <dbReference type="Pfam" id="PF00668"/>
    </source>
</evidence>
<dbReference type="GO" id="GO:0031177">
    <property type="term" value="F:phosphopantetheine binding"/>
    <property type="evidence" value="ECO:0007669"/>
    <property type="project" value="TreeGrafter"/>
</dbReference>
<dbReference type="Proteomes" id="UP000183263">
    <property type="component" value="Unassembled WGS sequence"/>
</dbReference>
<dbReference type="PANTHER" id="PTHR45527">
    <property type="entry name" value="NONRIBOSOMAL PEPTIDE SYNTHETASE"/>
    <property type="match status" value="1"/>
</dbReference>
<dbReference type="RefSeq" id="WP_072740055.1">
    <property type="nucleotide sequence ID" value="NZ_CP048813.1"/>
</dbReference>
<proteinExistence type="predicted"/>
<dbReference type="PANTHER" id="PTHR45527:SF1">
    <property type="entry name" value="FATTY ACID SYNTHASE"/>
    <property type="match status" value="1"/>
</dbReference>
<dbReference type="Gene3D" id="3.30.559.30">
    <property type="entry name" value="Nonribosomal peptide synthetase, condensation domain"/>
    <property type="match status" value="1"/>
</dbReference>
<sequence length="477" mass="52305">MRVTAIDRYEIDPGTVTEWTLAAPERLRRSSVPPSYNQRFHLDTARTQGVGRSVWMAGSFDVPGQPDPDTLRRTFDTFIRRHDALWTGFDVHPDRIERHIVSPDALGLERSAPREFTDTTALRNHLRDRFTRVCDPLTFPAFLFATVERDTRTTIIAAFDHTIVDGYSLAIAVRELSTIHEILAFDPEATAAEVDALLGPAGSFMAFCETEHQAGREATVTTGDPRVRAWAKFYDDCGGTAPSFPLDLGVEAGRPVAQASDVQTVLGGAESDRFEEHCLRAGGTMFTGILAALAMALRLEGGPDRLPLQFPLHTRRDPRWENAVGWLTTSAPLTVPITEGDFATTLVDTHAAFRSALTLGGLSMGQIHAGVGERYRRTRTDLFMASYIDYRRLAGSERHGELNAHHISNVTVCDDAQFWVSRTGGGLSLRSRFPNTATGHTTIGRFVARLSAVLGAVAQQGIAAPARPSVAVRVREA</sequence>
<dbReference type="OrthoDB" id="9789603at2"/>
<evidence type="ECO:0000313" key="3">
    <source>
        <dbReference type="Proteomes" id="UP000183263"/>
    </source>
</evidence>
<keyword evidence="3" id="KW-1185">Reference proteome</keyword>
<protein>
    <submittedName>
        <fullName evidence="2">Condensation domain-containing protein</fullName>
    </submittedName>
</protein>
<dbReference type="GO" id="GO:0008610">
    <property type="term" value="P:lipid biosynthetic process"/>
    <property type="evidence" value="ECO:0007669"/>
    <property type="project" value="UniProtKB-ARBA"/>
</dbReference>
<dbReference type="SUPFAM" id="SSF52777">
    <property type="entry name" value="CoA-dependent acyltransferases"/>
    <property type="match status" value="2"/>
</dbReference>
<dbReference type="EMBL" id="FNDN01000007">
    <property type="protein sequence ID" value="SDI37855.1"/>
    <property type="molecule type" value="Genomic_DNA"/>
</dbReference>
<gene>
    <name evidence="2" type="ORF">SAMN05444695_1078</name>
</gene>
<dbReference type="InterPro" id="IPR023213">
    <property type="entry name" value="CAT-like_dom_sf"/>
</dbReference>
<dbReference type="InterPro" id="IPR001242">
    <property type="entry name" value="Condensation_dom"/>
</dbReference>
<evidence type="ECO:0000313" key="2">
    <source>
        <dbReference type="EMBL" id="SDI37855.1"/>
    </source>
</evidence>
<dbReference type="Pfam" id="PF00668">
    <property type="entry name" value="Condensation"/>
    <property type="match status" value="1"/>
</dbReference>
<name>A0A1G8K334_9NOCA</name>
<accession>A0A1G8K334</accession>
<reference evidence="2 3" key="1">
    <citation type="submission" date="2016-10" db="EMBL/GenBank/DDBJ databases">
        <authorList>
            <person name="de Groot N.N."/>
        </authorList>
    </citation>
    <scope>NUCLEOTIDE SEQUENCE [LARGE SCALE GENOMIC DNA]</scope>
    <source>
        <strain evidence="2 3">DSM 44892</strain>
    </source>
</reference>
<dbReference type="Gene3D" id="3.30.559.10">
    <property type="entry name" value="Chloramphenicol acetyltransferase-like domain"/>
    <property type="match status" value="1"/>
</dbReference>
<dbReference type="GO" id="GO:0005737">
    <property type="term" value="C:cytoplasm"/>
    <property type="evidence" value="ECO:0007669"/>
    <property type="project" value="TreeGrafter"/>
</dbReference>
<dbReference type="AlphaFoldDB" id="A0A1G8K334"/>
<dbReference type="GO" id="GO:0044550">
    <property type="term" value="P:secondary metabolite biosynthetic process"/>
    <property type="evidence" value="ECO:0007669"/>
    <property type="project" value="TreeGrafter"/>
</dbReference>
<feature type="domain" description="Condensation" evidence="1">
    <location>
        <begin position="55"/>
        <end position="459"/>
    </location>
</feature>